<dbReference type="AlphaFoldDB" id="A0A5D9BZX4"/>
<comment type="catalytic activity">
    <reaction evidence="11">
        <text>fluoride(in) = fluoride(out)</text>
        <dbReference type="Rhea" id="RHEA:76159"/>
        <dbReference type="ChEBI" id="CHEBI:17051"/>
    </reaction>
    <physiologicalReaction direction="left-to-right" evidence="11">
        <dbReference type="Rhea" id="RHEA:76160"/>
    </physiologicalReaction>
</comment>
<evidence type="ECO:0000313" key="14">
    <source>
        <dbReference type="Proteomes" id="UP000322077"/>
    </source>
</evidence>
<keyword evidence="12" id="KW-0813">Transport</keyword>
<comment type="subcellular location">
    <subcellularLocation>
        <location evidence="1 12">Cell membrane</location>
        <topology evidence="1 12">Multi-pass membrane protein</topology>
    </subcellularLocation>
</comment>
<gene>
    <name evidence="12 13" type="primary">crcB</name>
    <name evidence="12" type="synonym">fluC</name>
    <name evidence="13" type="ORF">FYJ91_19855</name>
</gene>
<keyword evidence="3" id="KW-0997">Cell inner membrane</keyword>
<dbReference type="PANTHER" id="PTHR28259:SF1">
    <property type="entry name" value="FLUORIDE EXPORT PROTEIN 1-RELATED"/>
    <property type="match status" value="1"/>
</dbReference>
<dbReference type="GO" id="GO:0062054">
    <property type="term" value="F:fluoride channel activity"/>
    <property type="evidence" value="ECO:0007669"/>
    <property type="project" value="UniProtKB-UniRule"/>
</dbReference>
<evidence type="ECO:0000256" key="5">
    <source>
        <dbReference type="ARBA" id="ARBA00022989"/>
    </source>
</evidence>
<comment type="activity regulation">
    <text evidence="12">Na(+) is not transported, but it plays an essential structural role and its presence is essential for fluoride channel function.</text>
</comment>
<dbReference type="GO" id="GO:0140114">
    <property type="term" value="P:cellular detoxification of fluoride"/>
    <property type="evidence" value="ECO:0007669"/>
    <property type="project" value="UniProtKB-UniRule"/>
</dbReference>
<keyword evidence="9 12" id="KW-0407">Ion channel</keyword>
<feature type="binding site" evidence="12">
    <location>
        <position position="79"/>
    </location>
    <ligand>
        <name>Na(+)</name>
        <dbReference type="ChEBI" id="CHEBI:29101"/>
        <note>structural</note>
    </ligand>
</feature>
<dbReference type="GO" id="GO:0005886">
    <property type="term" value="C:plasma membrane"/>
    <property type="evidence" value="ECO:0007669"/>
    <property type="project" value="UniProtKB-SubCell"/>
</dbReference>
<reference evidence="13 14" key="1">
    <citation type="submission" date="2019-08" db="EMBL/GenBank/DDBJ databases">
        <authorList>
            <person name="Wang G."/>
            <person name="Xu Z."/>
        </authorList>
    </citation>
    <scope>NUCLEOTIDE SEQUENCE [LARGE SCALE GENOMIC DNA]</scope>
    <source>
        <strain evidence="13 14">ZX</strain>
    </source>
</reference>
<keyword evidence="4 12" id="KW-0812">Transmembrane</keyword>
<keyword evidence="5 12" id="KW-1133">Transmembrane helix</keyword>
<organism evidence="13 14">
    <name type="scientific">Sphingomonas montanisoli</name>
    <dbReference type="NCBI Taxonomy" id="2606412"/>
    <lineage>
        <taxon>Bacteria</taxon>
        <taxon>Pseudomonadati</taxon>
        <taxon>Pseudomonadota</taxon>
        <taxon>Alphaproteobacteria</taxon>
        <taxon>Sphingomonadales</taxon>
        <taxon>Sphingomonadaceae</taxon>
        <taxon>Sphingomonas</taxon>
    </lineage>
</organism>
<evidence type="ECO:0000256" key="1">
    <source>
        <dbReference type="ARBA" id="ARBA00004651"/>
    </source>
</evidence>
<accession>A0A5D9BZX4</accession>
<dbReference type="EMBL" id="VTOU01000006">
    <property type="protein sequence ID" value="TZG24447.1"/>
    <property type="molecule type" value="Genomic_DNA"/>
</dbReference>
<feature type="binding site" evidence="12">
    <location>
        <position position="76"/>
    </location>
    <ligand>
        <name>Na(+)</name>
        <dbReference type="ChEBI" id="CHEBI:29101"/>
        <note>structural</note>
    </ligand>
</feature>
<dbReference type="Proteomes" id="UP000322077">
    <property type="component" value="Unassembled WGS sequence"/>
</dbReference>
<evidence type="ECO:0000256" key="10">
    <source>
        <dbReference type="ARBA" id="ARBA00035120"/>
    </source>
</evidence>
<sequence>MASLLVALGGALGSLTRYWINIAIVARTGEMFPWGTVLVNISGSFMIGLLASLTGPDGRWAVSPEFRLFMLVGFCGGYTTFSSFSLQTLALLQAGDPVRAGANILCSVVLCLFAVWLGYSAPISLSRLIRN</sequence>
<keyword evidence="7 12" id="KW-0406">Ion transport</keyword>
<dbReference type="RefSeq" id="WP_149524056.1">
    <property type="nucleotide sequence ID" value="NZ_VTOU01000006.1"/>
</dbReference>
<feature type="transmembrane region" description="Helical" evidence="12">
    <location>
        <begin position="98"/>
        <end position="119"/>
    </location>
</feature>
<dbReference type="PANTHER" id="PTHR28259">
    <property type="entry name" value="FLUORIDE EXPORT PROTEIN 1-RELATED"/>
    <property type="match status" value="1"/>
</dbReference>
<evidence type="ECO:0000256" key="3">
    <source>
        <dbReference type="ARBA" id="ARBA00022519"/>
    </source>
</evidence>
<evidence type="ECO:0000256" key="12">
    <source>
        <dbReference type="HAMAP-Rule" id="MF_00454"/>
    </source>
</evidence>
<feature type="transmembrane region" description="Helical" evidence="12">
    <location>
        <begin position="66"/>
        <end position="86"/>
    </location>
</feature>
<evidence type="ECO:0000256" key="6">
    <source>
        <dbReference type="ARBA" id="ARBA00023053"/>
    </source>
</evidence>
<name>A0A5D9BZX4_9SPHN</name>
<dbReference type="NCBIfam" id="NF010802">
    <property type="entry name" value="PRK14206.1"/>
    <property type="match status" value="1"/>
</dbReference>
<keyword evidence="2 12" id="KW-1003">Cell membrane</keyword>
<dbReference type="NCBIfam" id="TIGR00494">
    <property type="entry name" value="crcB"/>
    <property type="match status" value="1"/>
</dbReference>
<feature type="transmembrane region" description="Helical" evidence="12">
    <location>
        <begin position="32"/>
        <end position="54"/>
    </location>
</feature>
<evidence type="ECO:0000256" key="11">
    <source>
        <dbReference type="ARBA" id="ARBA00035585"/>
    </source>
</evidence>
<dbReference type="Pfam" id="PF02537">
    <property type="entry name" value="CRCB"/>
    <property type="match status" value="1"/>
</dbReference>
<comment type="function">
    <text evidence="12">Fluoride-specific ion channel. Important for reducing fluoride concentration in the cell, thus reducing its toxicity.</text>
</comment>
<keyword evidence="6 12" id="KW-0915">Sodium</keyword>
<evidence type="ECO:0000256" key="8">
    <source>
        <dbReference type="ARBA" id="ARBA00023136"/>
    </source>
</evidence>
<dbReference type="InterPro" id="IPR003691">
    <property type="entry name" value="FluC"/>
</dbReference>
<evidence type="ECO:0000256" key="2">
    <source>
        <dbReference type="ARBA" id="ARBA00022475"/>
    </source>
</evidence>
<evidence type="ECO:0000256" key="4">
    <source>
        <dbReference type="ARBA" id="ARBA00022692"/>
    </source>
</evidence>
<keyword evidence="14" id="KW-1185">Reference proteome</keyword>
<dbReference type="HAMAP" id="MF_00454">
    <property type="entry name" value="FluC"/>
    <property type="match status" value="1"/>
</dbReference>
<proteinExistence type="inferred from homology"/>
<evidence type="ECO:0000256" key="9">
    <source>
        <dbReference type="ARBA" id="ARBA00023303"/>
    </source>
</evidence>
<evidence type="ECO:0000256" key="7">
    <source>
        <dbReference type="ARBA" id="ARBA00023065"/>
    </source>
</evidence>
<protein>
    <recommendedName>
        <fullName evidence="12">Fluoride-specific ion channel FluC</fullName>
    </recommendedName>
</protein>
<dbReference type="GO" id="GO:0046872">
    <property type="term" value="F:metal ion binding"/>
    <property type="evidence" value="ECO:0007669"/>
    <property type="project" value="UniProtKB-KW"/>
</dbReference>
<comment type="caution">
    <text evidence="13">The sequence shown here is derived from an EMBL/GenBank/DDBJ whole genome shotgun (WGS) entry which is preliminary data.</text>
</comment>
<keyword evidence="12" id="KW-0479">Metal-binding</keyword>
<keyword evidence="8 12" id="KW-0472">Membrane</keyword>
<comment type="similarity">
    <text evidence="10 12">Belongs to the fluoride channel Fluc/FEX (TC 1.A.43) family.</text>
</comment>
<evidence type="ECO:0000313" key="13">
    <source>
        <dbReference type="EMBL" id="TZG24447.1"/>
    </source>
</evidence>